<keyword evidence="2" id="KW-0812">Transmembrane</keyword>
<proteinExistence type="predicted"/>
<comment type="caution">
    <text evidence="4">The sequence shown here is derived from an EMBL/GenBank/DDBJ whole genome shotgun (WGS) entry which is preliminary data.</text>
</comment>
<feature type="transmembrane region" description="Helical" evidence="2">
    <location>
        <begin position="113"/>
        <end position="135"/>
    </location>
</feature>
<feature type="transmembrane region" description="Helical" evidence="2">
    <location>
        <begin position="147"/>
        <end position="167"/>
    </location>
</feature>
<gene>
    <name evidence="4" type="ORF">PCOR1329_LOCUS85021</name>
</gene>
<evidence type="ECO:0000259" key="3">
    <source>
        <dbReference type="Pfam" id="PF17123"/>
    </source>
</evidence>
<dbReference type="Gene3D" id="3.30.40.10">
    <property type="entry name" value="Zinc/RING finger domain, C3HC4 (zinc finger)"/>
    <property type="match status" value="1"/>
</dbReference>
<evidence type="ECO:0000313" key="4">
    <source>
        <dbReference type="EMBL" id="CAK0911016.1"/>
    </source>
</evidence>
<sequence length="406" mass="43461">MDSVARLRSGSRRAVDAPRSQQHSIGPHVAQHLAAPSVRGVGGDGLGAGRRGRRWKVAQWQISPWCRVLFPPPCLLTIPSMVQLCICSPAPQAYAVMDVTMGSPPALLRLHRLLLLEAACALVLLPLQAVVWLASFSGRTEVRNMGMLLFIVAVPIAVTALRAPLLVRINSRCSQLVLASELQNAAVATGMVQLLRSDSSRRVWITSAALAGWYAFGVSWNYIGEPCRAITEPIRFWKMKPESAPCECWETICTLLLLANGTLGALILAAPAAVAAFQSRFMPSRSRGIPVRALASCLPEHVIGAEGAPGFSGEGEGGPCAICIEPLRPGDAARRLPCGHCFHSPGVRRRGGSRSPPRAPCAASWTCGGWCAQSITSRRPACQRGRPWACWTSPEAGLRPKSVPAL</sequence>
<feature type="region of interest" description="Disordered" evidence="1">
    <location>
        <begin position="1"/>
        <end position="26"/>
    </location>
</feature>
<evidence type="ECO:0000256" key="1">
    <source>
        <dbReference type="SAM" id="MobiDB-lite"/>
    </source>
</evidence>
<dbReference type="Pfam" id="PF17123">
    <property type="entry name" value="zf-RING_11"/>
    <property type="match status" value="1"/>
</dbReference>
<keyword evidence="2" id="KW-1133">Transmembrane helix</keyword>
<evidence type="ECO:0000313" key="5">
    <source>
        <dbReference type="Proteomes" id="UP001189429"/>
    </source>
</evidence>
<keyword evidence="5" id="KW-1185">Reference proteome</keyword>
<name>A0ABN9YE45_9DINO</name>
<accession>A0ABN9YE45</accession>
<dbReference type="Proteomes" id="UP001189429">
    <property type="component" value="Unassembled WGS sequence"/>
</dbReference>
<keyword evidence="2" id="KW-0472">Membrane</keyword>
<reference evidence="4" key="1">
    <citation type="submission" date="2023-10" db="EMBL/GenBank/DDBJ databases">
        <authorList>
            <person name="Chen Y."/>
            <person name="Shah S."/>
            <person name="Dougan E. K."/>
            <person name="Thang M."/>
            <person name="Chan C."/>
        </authorList>
    </citation>
    <scope>NUCLEOTIDE SEQUENCE [LARGE SCALE GENOMIC DNA]</scope>
</reference>
<organism evidence="4 5">
    <name type="scientific">Prorocentrum cordatum</name>
    <dbReference type="NCBI Taxonomy" id="2364126"/>
    <lineage>
        <taxon>Eukaryota</taxon>
        <taxon>Sar</taxon>
        <taxon>Alveolata</taxon>
        <taxon>Dinophyceae</taxon>
        <taxon>Prorocentrales</taxon>
        <taxon>Prorocentraceae</taxon>
        <taxon>Prorocentrum</taxon>
    </lineage>
</organism>
<evidence type="ECO:0000256" key="2">
    <source>
        <dbReference type="SAM" id="Phobius"/>
    </source>
</evidence>
<dbReference type="InterPro" id="IPR001841">
    <property type="entry name" value="Znf_RING"/>
</dbReference>
<dbReference type="CDD" id="cd16448">
    <property type="entry name" value="RING-H2"/>
    <property type="match status" value="1"/>
</dbReference>
<dbReference type="EMBL" id="CAUYUJ010022504">
    <property type="protein sequence ID" value="CAK0911016.1"/>
    <property type="molecule type" value="Genomic_DNA"/>
</dbReference>
<feature type="transmembrane region" description="Helical" evidence="2">
    <location>
        <begin position="255"/>
        <end position="277"/>
    </location>
</feature>
<dbReference type="SUPFAM" id="SSF57850">
    <property type="entry name" value="RING/U-box"/>
    <property type="match status" value="1"/>
</dbReference>
<feature type="domain" description="RING-type" evidence="3">
    <location>
        <begin position="320"/>
        <end position="344"/>
    </location>
</feature>
<protein>
    <recommendedName>
        <fullName evidence="3">RING-type domain-containing protein</fullName>
    </recommendedName>
</protein>
<dbReference type="InterPro" id="IPR013083">
    <property type="entry name" value="Znf_RING/FYVE/PHD"/>
</dbReference>